<feature type="region of interest" description="Disordered" evidence="9">
    <location>
        <begin position="1"/>
        <end position="20"/>
    </location>
</feature>
<evidence type="ECO:0000256" key="9">
    <source>
        <dbReference type="SAM" id="MobiDB-lite"/>
    </source>
</evidence>
<dbReference type="CDD" id="cd01556">
    <property type="entry name" value="EPSP_synthase"/>
    <property type="match status" value="1"/>
</dbReference>
<dbReference type="AlphaFoldDB" id="A0A5A7MRZ2"/>
<feature type="binding site" evidence="8">
    <location>
        <position position="369"/>
    </location>
    <ligand>
        <name>3-phosphoshikimate</name>
        <dbReference type="ChEBI" id="CHEBI:145989"/>
    </ligand>
</feature>
<dbReference type="InterPro" id="IPR013792">
    <property type="entry name" value="RNA3'P_cycl/enolpyr_Trfase_a/b"/>
</dbReference>
<dbReference type="Gene3D" id="3.65.10.10">
    <property type="entry name" value="Enolpyruvate transferase domain"/>
    <property type="match status" value="2"/>
</dbReference>
<evidence type="ECO:0000256" key="1">
    <source>
        <dbReference type="ARBA" id="ARBA00004811"/>
    </source>
</evidence>
<dbReference type="GO" id="GO:0003866">
    <property type="term" value="F:3-phosphoshikimate 1-carboxyvinyltransferase activity"/>
    <property type="evidence" value="ECO:0007669"/>
    <property type="project" value="UniProtKB-UniRule"/>
</dbReference>
<keyword evidence="6 8" id="KW-0057">Aromatic amino acid biosynthesis</keyword>
<dbReference type="HAMAP" id="MF_00210">
    <property type="entry name" value="EPSP_synth"/>
    <property type="match status" value="1"/>
</dbReference>
<feature type="binding site" evidence="8">
    <location>
        <position position="342"/>
    </location>
    <ligand>
        <name>3-phosphoshikimate</name>
        <dbReference type="ChEBI" id="CHEBI:145989"/>
    </ligand>
</feature>
<dbReference type="InterPro" id="IPR006264">
    <property type="entry name" value="EPSP_synthase"/>
</dbReference>
<evidence type="ECO:0000313" key="11">
    <source>
        <dbReference type="EMBL" id="GEQ97738.1"/>
    </source>
</evidence>
<keyword evidence="3 8" id="KW-0963">Cytoplasm</keyword>
<dbReference type="GO" id="GO:0008652">
    <property type="term" value="P:amino acid biosynthetic process"/>
    <property type="evidence" value="ECO:0007669"/>
    <property type="project" value="UniProtKB-KW"/>
</dbReference>
<dbReference type="PROSITE" id="PS00104">
    <property type="entry name" value="EPSP_SYNTHASE_1"/>
    <property type="match status" value="1"/>
</dbReference>
<gene>
    <name evidence="8 11" type="primary">aroA</name>
    <name evidence="11" type="ORF">JCM17844_13750</name>
</gene>
<dbReference type="UniPathway" id="UPA00053">
    <property type="reaction ID" value="UER00089"/>
</dbReference>
<evidence type="ECO:0000313" key="12">
    <source>
        <dbReference type="Proteomes" id="UP000322084"/>
    </source>
</evidence>
<comment type="subcellular location">
    <subcellularLocation>
        <location evidence="8">Cytoplasm</location>
    </subcellularLocation>
</comment>
<dbReference type="FunFam" id="3.65.10.10:FF:000005">
    <property type="entry name" value="3-phosphoshikimate 1-carboxyvinyltransferase"/>
    <property type="match status" value="1"/>
</dbReference>
<dbReference type="InterPro" id="IPR036968">
    <property type="entry name" value="Enolpyruvate_Tfrase_sf"/>
</dbReference>
<dbReference type="InterPro" id="IPR023193">
    <property type="entry name" value="EPSP_synthase_CS"/>
</dbReference>
<organism evidence="11 12">
    <name type="scientific">Iodidimonas gelatinilytica</name>
    <dbReference type="NCBI Taxonomy" id="1236966"/>
    <lineage>
        <taxon>Bacteria</taxon>
        <taxon>Pseudomonadati</taxon>
        <taxon>Pseudomonadota</taxon>
        <taxon>Alphaproteobacteria</taxon>
        <taxon>Iodidimonadales</taxon>
        <taxon>Iodidimonadaceae</taxon>
        <taxon>Iodidimonas</taxon>
    </lineage>
</organism>
<dbReference type="Pfam" id="PF00275">
    <property type="entry name" value="EPSP_synthase"/>
    <property type="match status" value="1"/>
</dbReference>
<dbReference type="RefSeq" id="WP_150000147.1">
    <property type="nucleotide sequence ID" value="NZ_BKCL01000003.1"/>
</dbReference>
<feature type="domain" description="Enolpyruvate transferase" evidence="10">
    <location>
        <begin position="28"/>
        <end position="450"/>
    </location>
</feature>
<feature type="binding site" evidence="8">
    <location>
        <position position="188"/>
    </location>
    <ligand>
        <name>3-phosphoshikimate</name>
        <dbReference type="ChEBI" id="CHEBI:145989"/>
    </ligand>
</feature>
<evidence type="ECO:0000256" key="7">
    <source>
        <dbReference type="ARBA" id="ARBA00044633"/>
    </source>
</evidence>
<evidence type="ECO:0000256" key="5">
    <source>
        <dbReference type="ARBA" id="ARBA00022679"/>
    </source>
</evidence>
<evidence type="ECO:0000256" key="8">
    <source>
        <dbReference type="HAMAP-Rule" id="MF_00210"/>
    </source>
</evidence>
<feature type="active site" description="Proton acceptor" evidence="8">
    <location>
        <position position="342"/>
    </location>
</feature>
<keyword evidence="5 8" id="KW-0808">Transferase</keyword>
<keyword evidence="4 8" id="KW-0028">Amino-acid biosynthesis</keyword>
<accession>A0A5A7MRZ2</accession>
<feature type="binding site" evidence="8">
    <location>
        <position position="113"/>
    </location>
    <ligand>
        <name>phosphoenolpyruvate</name>
        <dbReference type="ChEBI" id="CHEBI:58702"/>
    </ligand>
</feature>
<feature type="binding site" evidence="8">
    <location>
        <position position="41"/>
    </location>
    <ligand>
        <name>3-phosphoshikimate</name>
        <dbReference type="ChEBI" id="CHEBI:145989"/>
    </ligand>
</feature>
<protein>
    <recommendedName>
        <fullName evidence="8">3-phosphoshikimate 1-carboxyvinyltransferase</fullName>
        <ecNumber evidence="8">2.5.1.19</ecNumber>
    </recommendedName>
    <alternativeName>
        <fullName evidence="8">5-enolpyruvylshikimate-3-phosphate synthase</fullName>
        <shortName evidence="8">EPSP synthase</shortName>
        <shortName evidence="8">EPSPS</shortName>
    </alternativeName>
</protein>
<dbReference type="EMBL" id="BKCL01000003">
    <property type="protein sequence ID" value="GEQ97738.1"/>
    <property type="molecule type" value="Genomic_DNA"/>
</dbReference>
<feature type="binding site" evidence="8">
    <location>
        <position position="417"/>
    </location>
    <ligand>
        <name>phosphoenolpyruvate</name>
        <dbReference type="ChEBI" id="CHEBI:58702"/>
    </ligand>
</feature>
<evidence type="ECO:0000256" key="2">
    <source>
        <dbReference type="ARBA" id="ARBA00009948"/>
    </source>
</evidence>
<evidence type="ECO:0000259" key="10">
    <source>
        <dbReference type="Pfam" id="PF00275"/>
    </source>
</evidence>
<comment type="catalytic activity">
    <reaction evidence="7">
        <text>3-phosphoshikimate + phosphoenolpyruvate = 5-O-(1-carboxyvinyl)-3-phosphoshikimate + phosphate</text>
        <dbReference type="Rhea" id="RHEA:21256"/>
        <dbReference type="ChEBI" id="CHEBI:43474"/>
        <dbReference type="ChEBI" id="CHEBI:57701"/>
        <dbReference type="ChEBI" id="CHEBI:58702"/>
        <dbReference type="ChEBI" id="CHEBI:145989"/>
        <dbReference type="EC" id="2.5.1.19"/>
    </reaction>
    <physiologicalReaction direction="left-to-right" evidence="7">
        <dbReference type="Rhea" id="RHEA:21257"/>
    </physiologicalReaction>
</comment>
<comment type="caution">
    <text evidence="11">The sequence shown here is derived from an EMBL/GenBank/DDBJ whole genome shotgun (WGS) entry which is preliminary data.</text>
</comment>
<dbReference type="PIRSF" id="PIRSF000505">
    <property type="entry name" value="EPSPS"/>
    <property type="match status" value="1"/>
</dbReference>
<dbReference type="GO" id="GO:0009423">
    <property type="term" value="P:chorismate biosynthetic process"/>
    <property type="evidence" value="ECO:0007669"/>
    <property type="project" value="UniProtKB-UniRule"/>
</dbReference>
<name>A0A5A7MRZ2_9PROT</name>
<feature type="binding site" evidence="8">
    <location>
        <position position="141"/>
    </location>
    <ligand>
        <name>phosphoenolpyruvate</name>
        <dbReference type="ChEBI" id="CHEBI:58702"/>
    </ligand>
</feature>
<dbReference type="PANTHER" id="PTHR21090">
    <property type="entry name" value="AROM/DEHYDROQUINATE SYNTHASE"/>
    <property type="match status" value="1"/>
</dbReference>
<comment type="pathway">
    <text evidence="1 8">Metabolic intermediate biosynthesis; chorismate biosynthesis; chorismate from D-erythrose 4-phosphate and phosphoenolpyruvate: step 6/7.</text>
</comment>
<feature type="binding site" evidence="8">
    <location>
        <position position="40"/>
    </location>
    <ligand>
        <name>phosphoenolpyruvate</name>
        <dbReference type="ChEBI" id="CHEBI:58702"/>
    </ligand>
</feature>
<evidence type="ECO:0000256" key="4">
    <source>
        <dbReference type="ARBA" id="ARBA00022605"/>
    </source>
</evidence>
<dbReference type="InterPro" id="IPR001986">
    <property type="entry name" value="Enolpyruvate_Tfrase_dom"/>
</dbReference>
<dbReference type="NCBIfam" id="TIGR01356">
    <property type="entry name" value="aroA"/>
    <property type="match status" value="1"/>
</dbReference>
<dbReference type="PANTHER" id="PTHR21090:SF5">
    <property type="entry name" value="PENTAFUNCTIONAL AROM POLYPEPTIDE"/>
    <property type="match status" value="1"/>
</dbReference>
<sequence>MSAHETSIGPISSQKSSKAGGAQSKCVTHLKGQCSLPGDKSISHRALMLGALAVGRTHITGLLEGEDVHATAAALSAMGVGIRRESPGQWVVDGVGVGALQTPDNILDMGNSGTSTRLLMGLVASQPIRCFFTGDGSLRKRPMNRVIAPLSQMGAVIESCGDGRLPLMITGSDSPMPIDYTLPVASAQVKSAILLAALNTPGTSIVREPKATRDHSERMLKAMGAQITVEENSTGNTGRIIRMTGEAELSPVDISVPGDISSAAFPLVAAAIRPGSQIRLKGVGINPLRAGILTALEQMGAPVTIENRREEGGEPVADLVMTGPERLKAVTLDPAIAPLMIDEFPVLFVAAACAQGSSRFTGLEELRVKESDRIAAMAAALSACDVAVEEVPDGLIVHGTGSPPLGGATVITHLDHRIAMSALVLGCASNRPVSIDDAAPITTSFPDFIPLMNALGTEISLL</sequence>
<feature type="binding site" evidence="8">
    <location>
        <position position="45"/>
    </location>
    <ligand>
        <name>3-phosphoshikimate</name>
        <dbReference type="ChEBI" id="CHEBI:145989"/>
    </ligand>
</feature>
<comment type="subunit">
    <text evidence="8">Monomer.</text>
</comment>
<feature type="binding site" evidence="8">
    <location>
        <position position="188"/>
    </location>
    <ligand>
        <name>phosphoenolpyruvate</name>
        <dbReference type="ChEBI" id="CHEBI:58702"/>
    </ligand>
</feature>
<dbReference type="Proteomes" id="UP000322084">
    <property type="component" value="Unassembled WGS sequence"/>
</dbReference>
<feature type="binding site" evidence="8">
    <location>
        <position position="186"/>
    </location>
    <ligand>
        <name>3-phosphoshikimate</name>
        <dbReference type="ChEBI" id="CHEBI:145989"/>
    </ligand>
</feature>
<dbReference type="EC" id="2.5.1.19" evidence="8"/>
<comment type="similarity">
    <text evidence="2 8">Belongs to the EPSP synthase family.</text>
</comment>
<feature type="binding site" evidence="8">
    <location>
        <position position="40"/>
    </location>
    <ligand>
        <name>3-phosphoshikimate</name>
        <dbReference type="ChEBI" id="CHEBI:145989"/>
    </ligand>
</feature>
<dbReference type="SUPFAM" id="SSF55205">
    <property type="entry name" value="EPT/RTPC-like"/>
    <property type="match status" value="1"/>
</dbReference>
<evidence type="ECO:0000256" key="6">
    <source>
        <dbReference type="ARBA" id="ARBA00023141"/>
    </source>
</evidence>
<dbReference type="GO" id="GO:0009073">
    <property type="term" value="P:aromatic amino acid family biosynthetic process"/>
    <property type="evidence" value="ECO:0007669"/>
    <property type="project" value="UniProtKB-KW"/>
</dbReference>
<evidence type="ECO:0000256" key="3">
    <source>
        <dbReference type="ARBA" id="ARBA00022490"/>
    </source>
</evidence>
<reference evidence="11 12" key="1">
    <citation type="submission" date="2019-09" db="EMBL/GenBank/DDBJ databases">
        <title>NBRP : Genome information of microbial organism related human and environment.</title>
        <authorList>
            <person name="Hattori M."/>
            <person name="Oshima K."/>
            <person name="Inaba H."/>
            <person name="Suda W."/>
            <person name="Sakamoto M."/>
            <person name="Iino T."/>
            <person name="Kitahara M."/>
            <person name="Oshida Y."/>
            <person name="Iida T."/>
            <person name="Kudo T."/>
            <person name="Itoh T."/>
            <person name="Ohkuma M."/>
        </authorList>
    </citation>
    <scope>NUCLEOTIDE SEQUENCE [LARGE SCALE GENOMIC DNA]</scope>
    <source>
        <strain evidence="11 12">Hi-2</strain>
    </source>
</reference>
<feature type="binding site" evidence="8">
    <location>
        <position position="373"/>
    </location>
    <ligand>
        <name>phosphoenolpyruvate</name>
        <dbReference type="ChEBI" id="CHEBI:58702"/>
    </ligand>
</feature>
<comment type="function">
    <text evidence="8">Catalyzes the transfer of the enolpyruvyl moiety of phosphoenolpyruvate (PEP) to the 5-hydroxyl of shikimate-3-phosphate (S3P) to produce enolpyruvyl shikimate-3-phosphate and inorganic phosphate.</text>
</comment>
<proteinExistence type="inferred from homology"/>
<comment type="caution">
    <text evidence="8">Lacks conserved residue(s) required for the propagation of feature annotation.</text>
</comment>
<dbReference type="GO" id="GO:0005737">
    <property type="term" value="C:cytoplasm"/>
    <property type="evidence" value="ECO:0007669"/>
    <property type="project" value="UniProtKB-SubCell"/>
</dbReference>